<dbReference type="InterPro" id="IPR026444">
    <property type="entry name" value="Secre_tail"/>
</dbReference>
<organism evidence="4 5">
    <name type="scientific">Neotamlana laminarinivorans</name>
    <dbReference type="NCBI Taxonomy" id="2883124"/>
    <lineage>
        <taxon>Bacteria</taxon>
        <taxon>Pseudomonadati</taxon>
        <taxon>Bacteroidota</taxon>
        <taxon>Flavobacteriia</taxon>
        <taxon>Flavobacteriales</taxon>
        <taxon>Flavobacteriaceae</taxon>
        <taxon>Neotamlana</taxon>
    </lineage>
</organism>
<proteinExistence type="predicted"/>
<evidence type="ECO:0000259" key="3">
    <source>
        <dbReference type="Pfam" id="PF18962"/>
    </source>
</evidence>
<dbReference type="AlphaFoldDB" id="A0A9X1I0L9"/>
<protein>
    <submittedName>
        <fullName evidence="4">T9SS type A sorting domain-containing protein</fullName>
    </submittedName>
</protein>
<reference evidence="4" key="1">
    <citation type="submission" date="2021-10" db="EMBL/GenBank/DDBJ databases">
        <title>Tamlana sargassums sp. nov., and Tamlana laminarinivorans sp. nov., two new bacteria isolated from the brown alga.</title>
        <authorList>
            <person name="Li J."/>
        </authorList>
    </citation>
    <scope>NUCLEOTIDE SEQUENCE</scope>
    <source>
        <strain evidence="4">PT2-4</strain>
    </source>
</reference>
<dbReference type="RefSeq" id="WP_226541391.1">
    <property type="nucleotide sequence ID" value="NZ_JAJAPW010000002.1"/>
</dbReference>
<keyword evidence="1 2" id="KW-0732">Signal</keyword>
<evidence type="ECO:0000313" key="4">
    <source>
        <dbReference type="EMBL" id="MCB4798067.1"/>
    </source>
</evidence>
<evidence type="ECO:0000256" key="1">
    <source>
        <dbReference type="ARBA" id="ARBA00022729"/>
    </source>
</evidence>
<evidence type="ECO:0000256" key="2">
    <source>
        <dbReference type="SAM" id="SignalP"/>
    </source>
</evidence>
<dbReference type="Proteomes" id="UP001139199">
    <property type="component" value="Unassembled WGS sequence"/>
</dbReference>
<dbReference type="InterPro" id="IPR011050">
    <property type="entry name" value="Pectin_lyase_fold/virulence"/>
</dbReference>
<gene>
    <name evidence="4" type="ORF">LG649_04380</name>
</gene>
<feature type="chain" id="PRO_5040912976" evidence="2">
    <location>
        <begin position="21"/>
        <end position="585"/>
    </location>
</feature>
<dbReference type="Gene3D" id="2.160.20.10">
    <property type="entry name" value="Single-stranded right-handed beta-helix, Pectin lyase-like"/>
    <property type="match status" value="1"/>
</dbReference>
<accession>A0A9X1I0L9</accession>
<dbReference type="EMBL" id="JAJAPW010000002">
    <property type="protein sequence ID" value="MCB4798067.1"/>
    <property type="molecule type" value="Genomic_DNA"/>
</dbReference>
<dbReference type="CDD" id="cd14251">
    <property type="entry name" value="PL-6"/>
    <property type="match status" value="1"/>
</dbReference>
<comment type="caution">
    <text evidence="4">The sequence shown here is derived from an EMBL/GenBank/DDBJ whole genome shotgun (WGS) entry which is preliminary data.</text>
</comment>
<sequence length="585" mass="63609">MKKPLLTLTYLLLFYFTSFAQTVSSVSDLQTALNNAEAGTIITITNGDYYNADLSIEASGTENMPIIIQAETPGGVSFINNSRIKMGGSYITLTGVKFTGDYTLSEEGASSYAISFKNGSDCNNCTVTQVQIDDYNPSSETDDFRWVRMYGQYNEISYSTFINKDCLGSMIFNQRSDGYPDYTKIHHNYFAYRNQVGTADQYNDVDVMRIGDSSESLSDSFTEIYNNYFYQVKGGEPEIIANKSGSNKFYNNTFSEYLGALSLRHGNNCEVFNNFFLNPGQTASYFNGGIRIIGEGHKIYNNYIQGTNASKQNSSSKSGGLGGINISAGQSEANFVLSGYGQVKNVLVTNNTLVDCDLGIRIGEDSGGNNQNVAPDNITVANNILFNCGDYLDEARAATNSTFEGNLVNSSSQSSTNGFTVVTNDLLQSGTTYYSIYDASDAVNASVGDYSSYFTNDVFSGNRSGVFDVGAQEYGATLVKMPYNQSDVGVTVGFGATDNTLSVSSPSLLSLGIKIYPIPVTHNVINVESSNLEITEIDIYNITGQKIISKKVDAKKHVSINTSVLKSGIYFLAINKTASSKFIVE</sequence>
<dbReference type="NCBIfam" id="TIGR04183">
    <property type="entry name" value="Por_Secre_tail"/>
    <property type="match status" value="1"/>
</dbReference>
<dbReference type="InterPro" id="IPR039513">
    <property type="entry name" value="PL-6"/>
</dbReference>
<keyword evidence="5" id="KW-1185">Reference proteome</keyword>
<feature type="signal peptide" evidence="2">
    <location>
        <begin position="1"/>
        <end position="20"/>
    </location>
</feature>
<dbReference type="Pfam" id="PF18962">
    <property type="entry name" value="Por_Secre_tail"/>
    <property type="match status" value="1"/>
</dbReference>
<dbReference type="Pfam" id="PF14592">
    <property type="entry name" value="Chondroitinas_B"/>
    <property type="match status" value="1"/>
</dbReference>
<dbReference type="SMART" id="SM00710">
    <property type="entry name" value="PbH1"/>
    <property type="match status" value="6"/>
</dbReference>
<dbReference type="InterPro" id="IPR012334">
    <property type="entry name" value="Pectin_lyas_fold"/>
</dbReference>
<dbReference type="InterPro" id="IPR006626">
    <property type="entry name" value="PbH1"/>
</dbReference>
<feature type="domain" description="Secretion system C-terminal sorting" evidence="3">
    <location>
        <begin position="515"/>
        <end position="584"/>
    </location>
</feature>
<name>A0A9X1I0L9_9FLAO</name>
<dbReference type="SUPFAM" id="SSF51126">
    <property type="entry name" value="Pectin lyase-like"/>
    <property type="match status" value="1"/>
</dbReference>
<evidence type="ECO:0000313" key="5">
    <source>
        <dbReference type="Proteomes" id="UP001139199"/>
    </source>
</evidence>